<protein>
    <submittedName>
        <fullName evidence="2">DNA polymerase III PolC</fullName>
    </submittedName>
</protein>
<name>A0A239VPR0_9MICO</name>
<dbReference type="InterPro" id="IPR016195">
    <property type="entry name" value="Pol/histidinol_Pase-like"/>
</dbReference>
<gene>
    <name evidence="2" type="ORF">SAMEA4475696_01978</name>
</gene>
<dbReference type="GO" id="GO:0004534">
    <property type="term" value="F:5'-3' RNA exonuclease activity"/>
    <property type="evidence" value="ECO:0007669"/>
    <property type="project" value="TreeGrafter"/>
</dbReference>
<dbReference type="EMBL" id="LT906453">
    <property type="protein sequence ID" value="SNV24082.1"/>
    <property type="molecule type" value="Genomic_DNA"/>
</dbReference>
<dbReference type="GO" id="GO:0035312">
    <property type="term" value="F:5'-3' DNA exonuclease activity"/>
    <property type="evidence" value="ECO:0007669"/>
    <property type="project" value="TreeGrafter"/>
</dbReference>
<dbReference type="PANTHER" id="PTHR42924">
    <property type="entry name" value="EXONUCLEASE"/>
    <property type="match status" value="1"/>
</dbReference>
<dbReference type="InterPro" id="IPR003141">
    <property type="entry name" value="Pol/His_phosphatase_N"/>
</dbReference>
<dbReference type="GeneID" id="63460157"/>
<evidence type="ECO:0000313" key="2">
    <source>
        <dbReference type="EMBL" id="SNV24082.1"/>
    </source>
</evidence>
<dbReference type="Proteomes" id="UP000242637">
    <property type="component" value="Chromosome 1"/>
</dbReference>
<dbReference type="Pfam" id="PF02811">
    <property type="entry name" value="PHP"/>
    <property type="match status" value="1"/>
</dbReference>
<sequence>MHTPRNLEDMRIDLHAHSTASDGTDTPTQLIENACRAGLDVIAITDHDTTNGWDEAATAATNNKITLVRGIEVSTSTNGINIHMLGYLHNPHHAGLLNALERARNSRQNRAQRIVERLATDLPITWNDIRSHIDDTTTIGRPHIADALIRARIVPNRDEAFRRYLHDGSPYHVPYESISPSEAIHLIRDAGGVPIIAHPFATKRRGRPITDDIIEELTDAGLLGIEAHHLDHTPEQATHALGLATQLGLIATGSSDYHGTGKTNRLGDHTTTPAALEAINAHAHGTPILQS</sequence>
<dbReference type="Gene3D" id="1.10.150.650">
    <property type="match status" value="1"/>
</dbReference>
<accession>A0A239VPR0</accession>
<dbReference type="Gene3D" id="3.20.20.140">
    <property type="entry name" value="Metal-dependent hydrolases"/>
    <property type="match status" value="1"/>
</dbReference>
<evidence type="ECO:0000313" key="3">
    <source>
        <dbReference type="Proteomes" id="UP000242637"/>
    </source>
</evidence>
<dbReference type="AlphaFoldDB" id="A0A239VPR0"/>
<dbReference type="InterPro" id="IPR052018">
    <property type="entry name" value="PHP_domain"/>
</dbReference>
<dbReference type="KEGG" id="dco:SAMEA4475696_1978"/>
<dbReference type="SUPFAM" id="SSF89550">
    <property type="entry name" value="PHP domain-like"/>
    <property type="match status" value="1"/>
</dbReference>
<proteinExistence type="predicted"/>
<reference evidence="2 3" key="1">
    <citation type="submission" date="2017-06" db="EMBL/GenBank/DDBJ databases">
        <authorList>
            <consortium name="Pathogen Informatics"/>
        </authorList>
    </citation>
    <scope>NUCLEOTIDE SEQUENCE [LARGE SCALE GENOMIC DNA]</scope>
    <source>
        <strain evidence="2 3">NCTC13039</strain>
    </source>
</reference>
<dbReference type="InterPro" id="IPR004013">
    <property type="entry name" value="PHP_dom"/>
</dbReference>
<feature type="domain" description="Polymerase/histidinol phosphatase N-terminal" evidence="1">
    <location>
        <begin position="12"/>
        <end position="77"/>
    </location>
</feature>
<dbReference type="STRING" id="1121387.GCA_000429885_00346"/>
<keyword evidence="3" id="KW-1185">Reference proteome</keyword>
<dbReference type="SMART" id="SM00481">
    <property type="entry name" value="POLIIIAc"/>
    <property type="match status" value="1"/>
</dbReference>
<evidence type="ECO:0000259" key="1">
    <source>
        <dbReference type="SMART" id="SM00481"/>
    </source>
</evidence>
<dbReference type="CDD" id="cd07438">
    <property type="entry name" value="PHP_HisPPase_AMP"/>
    <property type="match status" value="1"/>
</dbReference>
<organism evidence="2 3">
    <name type="scientific">Dermatophilus congolensis</name>
    <dbReference type="NCBI Taxonomy" id="1863"/>
    <lineage>
        <taxon>Bacteria</taxon>
        <taxon>Bacillati</taxon>
        <taxon>Actinomycetota</taxon>
        <taxon>Actinomycetes</taxon>
        <taxon>Micrococcales</taxon>
        <taxon>Dermatophilaceae</taxon>
        <taxon>Dermatophilus</taxon>
    </lineage>
</organism>
<dbReference type="PANTHER" id="PTHR42924:SF3">
    <property type="entry name" value="POLYMERASE_HISTIDINOL PHOSPHATASE N-TERMINAL DOMAIN-CONTAINING PROTEIN"/>
    <property type="match status" value="1"/>
</dbReference>
<dbReference type="RefSeq" id="WP_231935379.1">
    <property type="nucleotide sequence ID" value="NZ_JAAFNK010000001.1"/>
</dbReference>